<dbReference type="EMBL" id="VCGU01000010">
    <property type="protein sequence ID" value="TRY68914.1"/>
    <property type="molecule type" value="Genomic_DNA"/>
</dbReference>
<keyword evidence="1" id="KW-0732">Signal</keyword>
<evidence type="ECO:0008006" key="4">
    <source>
        <dbReference type="Google" id="ProtNLM"/>
    </source>
</evidence>
<dbReference type="OrthoDB" id="10439382at2759"/>
<dbReference type="OMA" id="LEKYVCG"/>
<gene>
    <name evidence="2" type="ORF">TCAL_07620</name>
</gene>
<dbReference type="Proteomes" id="UP000318571">
    <property type="component" value="Chromosome 1"/>
</dbReference>
<evidence type="ECO:0000256" key="1">
    <source>
        <dbReference type="SAM" id="SignalP"/>
    </source>
</evidence>
<organism evidence="2 3">
    <name type="scientific">Tigriopus californicus</name>
    <name type="common">Marine copepod</name>
    <dbReference type="NCBI Taxonomy" id="6832"/>
    <lineage>
        <taxon>Eukaryota</taxon>
        <taxon>Metazoa</taxon>
        <taxon>Ecdysozoa</taxon>
        <taxon>Arthropoda</taxon>
        <taxon>Crustacea</taxon>
        <taxon>Multicrustacea</taxon>
        <taxon>Hexanauplia</taxon>
        <taxon>Copepoda</taxon>
        <taxon>Harpacticoida</taxon>
        <taxon>Harpacticidae</taxon>
        <taxon>Tigriopus</taxon>
    </lineage>
</organism>
<proteinExistence type="predicted"/>
<evidence type="ECO:0000313" key="3">
    <source>
        <dbReference type="Proteomes" id="UP000318571"/>
    </source>
</evidence>
<comment type="caution">
    <text evidence="2">The sequence shown here is derived from an EMBL/GenBank/DDBJ whole genome shotgun (WGS) entry which is preliminary data.</text>
</comment>
<feature type="chain" id="PRO_5022177089" description="EB domain-containing protein" evidence="1">
    <location>
        <begin position="26"/>
        <end position="173"/>
    </location>
</feature>
<dbReference type="AlphaFoldDB" id="A0A553NU03"/>
<name>A0A553NU03_TIGCA</name>
<accession>A0A553NU03</accession>
<sequence length="173" mass="19409">MTPSASFRIFALVILCSFFMSSSSGSEIRRKREDSLRCLPFNGFFCRWSCRLLGHSDGFCDQDNECRCSEEGLEKYVCGGNVTETAANNLCAGWCQFRGLQTGDCNTDMGVCECTEGDKLSTRHIKCINEEVCSIYCQFKEKKSSGICSGKNDWECICLSKDENRKEIEVLGN</sequence>
<keyword evidence="3" id="KW-1185">Reference proteome</keyword>
<feature type="signal peptide" evidence="1">
    <location>
        <begin position="1"/>
        <end position="25"/>
    </location>
</feature>
<protein>
    <recommendedName>
        <fullName evidence="4">EB domain-containing protein</fullName>
    </recommendedName>
</protein>
<evidence type="ECO:0000313" key="2">
    <source>
        <dbReference type="EMBL" id="TRY68914.1"/>
    </source>
</evidence>
<reference evidence="2 3" key="1">
    <citation type="journal article" date="2018" name="Nat. Ecol. Evol.">
        <title>Genomic signatures of mitonuclear coevolution across populations of Tigriopus californicus.</title>
        <authorList>
            <person name="Barreto F.S."/>
            <person name="Watson E.T."/>
            <person name="Lima T.G."/>
            <person name="Willett C.S."/>
            <person name="Edmands S."/>
            <person name="Li W."/>
            <person name="Burton R.S."/>
        </authorList>
    </citation>
    <scope>NUCLEOTIDE SEQUENCE [LARGE SCALE GENOMIC DNA]</scope>
    <source>
        <strain evidence="2 3">San Diego</strain>
    </source>
</reference>